<evidence type="ECO:0000313" key="4">
    <source>
        <dbReference type="EMBL" id="SFM52610.1"/>
    </source>
</evidence>
<evidence type="ECO:0000259" key="3">
    <source>
        <dbReference type="Pfam" id="PF22148"/>
    </source>
</evidence>
<evidence type="ECO:0000256" key="1">
    <source>
        <dbReference type="SAM" id="MobiDB-lite"/>
    </source>
</evidence>
<feature type="signal peptide" evidence="2">
    <location>
        <begin position="1"/>
        <end position="23"/>
    </location>
</feature>
<dbReference type="RefSeq" id="WP_218152074.1">
    <property type="nucleotide sequence ID" value="NZ_FOUB01000033.1"/>
</dbReference>
<feature type="region of interest" description="Disordered" evidence="1">
    <location>
        <begin position="22"/>
        <end position="41"/>
    </location>
</feature>
<dbReference type="AlphaFoldDB" id="A0A1I4RL17"/>
<name>A0A1I4RL17_9PROT</name>
<dbReference type="InterPro" id="IPR054399">
    <property type="entry name" value="Fervidolysin-like_N_prodom"/>
</dbReference>
<feature type="compositionally biased region" description="Polar residues" evidence="1">
    <location>
        <begin position="22"/>
        <end position="39"/>
    </location>
</feature>
<sequence>MKNILVFLLLILFHSQSLSSAQAKGNENNNPVASNQPNSLPGELLVQFRPSATEEDEVRVLSKINGEALEHIRTQPMISEGRGNLVLVHYQPDLPQNAALKSLKDDPAVEFAEPNWVYTHQATANDTYYTNGSLWGMYGETTTPSNAYGSQAGKLGQRAVQEIMMFTSAL</sequence>
<gene>
    <name evidence="4" type="ORF">SAMN05421863_103335</name>
</gene>
<feature type="chain" id="PRO_5010253297" description="Fervidolysin-like N-terminal prodomain domain-containing protein" evidence="2">
    <location>
        <begin position="24"/>
        <end position="170"/>
    </location>
</feature>
<dbReference type="EMBL" id="FOUB01000033">
    <property type="protein sequence ID" value="SFM52610.1"/>
    <property type="molecule type" value="Genomic_DNA"/>
</dbReference>
<organism evidence="4 5">
    <name type="scientific">Nitrosomonas communis</name>
    <dbReference type="NCBI Taxonomy" id="44574"/>
    <lineage>
        <taxon>Bacteria</taxon>
        <taxon>Pseudomonadati</taxon>
        <taxon>Pseudomonadota</taxon>
        <taxon>Betaproteobacteria</taxon>
        <taxon>Nitrosomonadales</taxon>
        <taxon>Nitrosomonadaceae</taxon>
        <taxon>Nitrosomonas</taxon>
    </lineage>
</organism>
<dbReference type="Pfam" id="PF22148">
    <property type="entry name" value="Fervidolysin_NPro-like"/>
    <property type="match status" value="1"/>
</dbReference>
<keyword evidence="2" id="KW-0732">Signal</keyword>
<evidence type="ECO:0000313" key="5">
    <source>
        <dbReference type="Proteomes" id="UP000183287"/>
    </source>
</evidence>
<proteinExistence type="predicted"/>
<accession>A0A1I4RL17</accession>
<keyword evidence="5" id="KW-1185">Reference proteome</keyword>
<feature type="domain" description="Fervidolysin-like N-terminal prodomain" evidence="3">
    <location>
        <begin position="39"/>
        <end position="115"/>
    </location>
</feature>
<evidence type="ECO:0000256" key="2">
    <source>
        <dbReference type="SAM" id="SignalP"/>
    </source>
</evidence>
<dbReference type="Proteomes" id="UP000183287">
    <property type="component" value="Unassembled WGS sequence"/>
</dbReference>
<protein>
    <recommendedName>
        <fullName evidence="3">Fervidolysin-like N-terminal prodomain domain-containing protein</fullName>
    </recommendedName>
</protein>
<reference evidence="5" key="1">
    <citation type="submission" date="2016-10" db="EMBL/GenBank/DDBJ databases">
        <authorList>
            <person name="Varghese N."/>
            <person name="Submissions S."/>
        </authorList>
    </citation>
    <scope>NUCLEOTIDE SEQUENCE [LARGE SCALE GENOMIC DNA]</scope>
    <source>
        <strain evidence="5">Nm44</strain>
    </source>
</reference>